<gene>
    <name evidence="1" type="ORF">KSF_077240</name>
</gene>
<dbReference type="EMBL" id="BNJK01000002">
    <property type="protein sequence ID" value="GHO97676.1"/>
    <property type="molecule type" value="Genomic_DNA"/>
</dbReference>
<comment type="caution">
    <text evidence="1">The sequence shown here is derived from an EMBL/GenBank/DDBJ whole genome shotgun (WGS) entry which is preliminary data.</text>
</comment>
<accession>A0A8J3IN86</accession>
<evidence type="ECO:0000313" key="1">
    <source>
        <dbReference type="EMBL" id="GHO97676.1"/>
    </source>
</evidence>
<proteinExistence type="predicted"/>
<sequence length="138" mass="15416">MMGEGKMEFHKKNANAAADVPVVSLAASDRAALAEMIRAFLVAMRQKPVPTSASDAALCQVAFERLEHLQQRLGSENEGHLLALRLEDIQSLEGALLLFAIFLHLEVPSSEKRATVLESLWDLRDQLAQLRRDRFHLN</sequence>
<evidence type="ECO:0000313" key="2">
    <source>
        <dbReference type="Proteomes" id="UP000597444"/>
    </source>
</evidence>
<protein>
    <submittedName>
        <fullName evidence="1">Uncharacterized protein</fullName>
    </submittedName>
</protein>
<keyword evidence="2" id="KW-1185">Reference proteome</keyword>
<reference evidence="1" key="1">
    <citation type="submission" date="2020-10" db="EMBL/GenBank/DDBJ databases">
        <title>Taxonomic study of unclassified bacteria belonging to the class Ktedonobacteria.</title>
        <authorList>
            <person name="Yabe S."/>
            <person name="Wang C.M."/>
            <person name="Zheng Y."/>
            <person name="Sakai Y."/>
            <person name="Cavaletti L."/>
            <person name="Monciardini P."/>
            <person name="Donadio S."/>
        </authorList>
    </citation>
    <scope>NUCLEOTIDE SEQUENCE</scope>
    <source>
        <strain evidence="1">ID150040</strain>
    </source>
</reference>
<dbReference type="AlphaFoldDB" id="A0A8J3IN86"/>
<dbReference type="Proteomes" id="UP000597444">
    <property type="component" value="Unassembled WGS sequence"/>
</dbReference>
<name>A0A8J3IN86_9CHLR</name>
<organism evidence="1 2">
    <name type="scientific">Reticulibacter mediterranei</name>
    <dbReference type="NCBI Taxonomy" id="2778369"/>
    <lineage>
        <taxon>Bacteria</taxon>
        <taxon>Bacillati</taxon>
        <taxon>Chloroflexota</taxon>
        <taxon>Ktedonobacteria</taxon>
        <taxon>Ktedonobacterales</taxon>
        <taxon>Reticulibacteraceae</taxon>
        <taxon>Reticulibacter</taxon>
    </lineage>
</organism>